<keyword evidence="3" id="KW-1185">Reference proteome</keyword>
<proteinExistence type="predicted"/>
<feature type="compositionally biased region" description="Low complexity" evidence="1">
    <location>
        <begin position="108"/>
        <end position="120"/>
    </location>
</feature>
<evidence type="ECO:0000313" key="3">
    <source>
        <dbReference type="Proteomes" id="UP001281761"/>
    </source>
</evidence>
<comment type="caution">
    <text evidence="2">The sequence shown here is derived from an EMBL/GenBank/DDBJ whole genome shotgun (WGS) entry which is preliminary data.</text>
</comment>
<dbReference type="EMBL" id="JARBJD010000203">
    <property type="protein sequence ID" value="KAK2947373.1"/>
    <property type="molecule type" value="Genomic_DNA"/>
</dbReference>
<sequence length="120" mass="13689">MPLFTLRPSEHVGGMQDALRRMSDEVVRGMNVRREGSMETMARQEPTPSKHSFTLSRNDCEEHPRTLERPHQSSSASSQKHLWKEQDSSFAVLHLSLFNTAEHHFPVSSTTPTTSFEHTT</sequence>
<reference evidence="2 3" key="1">
    <citation type="journal article" date="2022" name="bioRxiv">
        <title>Genomics of Preaxostyla Flagellates Illuminates Evolutionary Transitions and the Path Towards Mitochondrial Loss.</title>
        <authorList>
            <person name="Novak L.V.F."/>
            <person name="Treitli S.C."/>
            <person name="Pyrih J."/>
            <person name="Halakuc P."/>
            <person name="Pipaliya S.V."/>
            <person name="Vacek V."/>
            <person name="Brzon O."/>
            <person name="Soukal P."/>
            <person name="Eme L."/>
            <person name="Dacks J.B."/>
            <person name="Karnkowska A."/>
            <person name="Elias M."/>
            <person name="Hampl V."/>
        </authorList>
    </citation>
    <scope>NUCLEOTIDE SEQUENCE [LARGE SCALE GENOMIC DNA]</scope>
    <source>
        <strain evidence="2">NAU3</strain>
        <tissue evidence="2">Gut</tissue>
    </source>
</reference>
<evidence type="ECO:0000313" key="2">
    <source>
        <dbReference type="EMBL" id="KAK2947373.1"/>
    </source>
</evidence>
<dbReference type="Proteomes" id="UP001281761">
    <property type="component" value="Unassembled WGS sequence"/>
</dbReference>
<name>A0ABQ9X700_9EUKA</name>
<feature type="compositionally biased region" description="Basic and acidic residues" evidence="1">
    <location>
        <begin position="58"/>
        <end position="71"/>
    </location>
</feature>
<evidence type="ECO:0000256" key="1">
    <source>
        <dbReference type="SAM" id="MobiDB-lite"/>
    </source>
</evidence>
<gene>
    <name evidence="2" type="ORF">BLNAU_17693</name>
</gene>
<feature type="compositionally biased region" description="Polar residues" evidence="1">
    <location>
        <begin position="46"/>
        <end position="57"/>
    </location>
</feature>
<protein>
    <submittedName>
        <fullName evidence="2">Uncharacterized protein</fullName>
    </submittedName>
</protein>
<accession>A0ABQ9X700</accession>
<organism evidence="2 3">
    <name type="scientific">Blattamonas nauphoetae</name>
    <dbReference type="NCBI Taxonomy" id="2049346"/>
    <lineage>
        <taxon>Eukaryota</taxon>
        <taxon>Metamonada</taxon>
        <taxon>Preaxostyla</taxon>
        <taxon>Oxymonadida</taxon>
        <taxon>Blattamonas</taxon>
    </lineage>
</organism>
<feature type="region of interest" description="Disordered" evidence="1">
    <location>
        <begin position="33"/>
        <end position="83"/>
    </location>
</feature>
<feature type="region of interest" description="Disordered" evidence="1">
    <location>
        <begin position="101"/>
        <end position="120"/>
    </location>
</feature>